<reference evidence="1 2" key="1">
    <citation type="submission" date="2019-02" db="EMBL/GenBank/DDBJ databases">
        <title>Deep-cultivation of Planctomycetes and their phenomic and genomic characterization uncovers novel biology.</title>
        <authorList>
            <person name="Wiegand S."/>
            <person name="Jogler M."/>
            <person name="Boedeker C."/>
            <person name="Pinto D."/>
            <person name="Vollmers J."/>
            <person name="Rivas-Marin E."/>
            <person name="Kohn T."/>
            <person name="Peeters S.H."/>
            <person name="Heuer A."/>
            <person name="Rast P."/>
            <person name="Oberbeckmann S."/>
            <person name="Bunk B."/>
            <person name="Jeske O."/>
            <person name="Meyerdierks A."/>
            <person name="Storesund J.E."/>
            <person name="Kallscheuer N."/>
            <person name="Luecker S."/>
            <person name="Lage O.M."/>
            <person name="Pohl T."/>
            <person name="Merkel B.J."/>
            <person name="Hornburger P."/>
            <person name="Mueller R.-W."/>
            <person name="Bruemmer F."/>
            <person name="Labrenz M."/>
            <person name="Spormann A.M."/>
            <person name="Op Den Camp H."/>
            <person name="Overmann J."/>
            <person name="Amann R."/>
            <person name="Jetten M.S.M."/>
            <person name="Mascher T."/>
            <person name="Medema M.H."/>
            <person name="Devos D.P."/>
            <person name="Kaster A.-K."/>
            <person name="Ovreas L."/>
            <person name="Rohde M."/>
            <person name="Galperin M.Y."/>
            <person name="Jogler C."/>
        </authorList>
    </citation>
    <scope>NUCLEOTIDE SEQUENCE [LARGE SCALE GENOMIC DNA]</scope>
    <source>
        <strain evidence="1 2">Mal64</strain>
    </source>
</reference>
<organism evidence="1 2">
    <name type="scientific">Pseudobythopirellula maris</name>
    <dbReference type="NCBI Taxonomy" id="2527991"/>
    <lineage>
        <taxon>Bacteria</taxon>
        <taxon>Pseudomonadati</taxon>
        <taxon>Planctomycetota</taxon>
        <taxon>Planctomycetia</taxon>
        <taxon>Pirellulales</taxon>
        <taxon>Lacipirellulaceae</taxon>
        <taxon>Pseudobythopirellula</taxon>
    </lineage>
</organism>
<proteinExistence type="predicted"/>
<keyword evidence="2" id="KW-1185">Reference proteome</keyword>
<gene>
    <name evidence="1" type="ORF">Mal64_14710</name>
</gene>
<sequence length="389" mass="43252">MLVSIPTIDDINELTGPPSTPAVSLYMPTHRTGRETRQDPIRLKNLLKQVESKLDARGHNGQQSSDLLAPLREISEDVSDQFWRNGGDGLVILLSDGVSKCHKLPIDVPETTLVSDHFFLNPLLKYLQGDGLFYLLAVSQNRLRLFSGTKHSLSEVELESLPDNLRDALRIDERESTLQFHSHRSASEQQGAAVYHGHGGGEGEDRKQEILQYFQRIDHALTPFLRAQKAPLVFAGVDYLFPIFQQACDYSGLMEQAVVGSPDELSADDLHPKAWELVQPRFEATVREAIDKHGIASARGQSTEDLEQIVTAAERGQIDTLLVVDRVADHHPQPEQAPPDSARPDWLSPKVLEALSLAAVRTLSHGGKVYLLSEDELPCNREATAILRY</sequence>
<dbReference type="InterPro" id="IPR040837">
    <property type="entry name" value="Bact_RF_family7"/>
</dbReference>
<dbReference type="Proteomes" id="UP000315440">
    <property type="component" value="Unassembled WGS sequence"/>
</dbReference>
<dbReference type="Pfam" id="PF18849">
    <property type="entry name" value="baeRF_family7"/>
    <property type="match status" value="1"/>
</dbReference>
<dbReference type="AlphaFoldDB" id="A0A5C5ZU37"/>
<comment type="caution">
    <text evidence="1">The sequence shown here is derived from an EMBL/GenBank/DDBJ whole genome shotgun (WGS) entry which is preliminary data.</text>
</comment>
<dbReference type="OrthoDB" id="4393931at2"/>
<evidence type="ECO:0000313" key="1">
    <source>
        <dbReference type="EMBL" id="TWT91072.1"/>
    </source>
</evidence>
<protein>
    <submittedName>
        <fullName evidence="1">Uncharacterized protein</fullName>
    </submittedName>
</protein>
<dbReference type="EMBL" id="SJPQ01000001">
    <property type="protein sequence ID" value="TWT91072.1"/>
    <property type="molecule type" value="Genomic_DNA"/>
</dbReference>
<dbReference type="RefSeq" id="WP_146398482.1">
    <property type="nucleotide sequence ID" value="NZ_SJPQ01000001.1"/>
</dbReference>
<name>A0A5C5ZU37_9BACT</name>
<evidence type="ECO:0000313" key="2">
    <source>
        <dbReference type="Proteomes" id="UP000315440"/>
    </source>
</evidence>
<accession>A0A5C5ZU37</accession>